<feature type="domain" description="Spore germination protein N-terminal" evidence="9">
    <location>
        <begin position="23"/>
        <end position="199"/>
    </location>
</feature>
<evidence type="ECO:0000256" key="6">
    <source>
        <dbReference type="ARBA" id="ARBA00023139"/>
    </source>
</evidence>
<dbReference type="PANTHER" id="PTHR35789">
    <property type="entry name" value="SPORE GERMINATION PROTEIN B3"/>
    <property type="match status" value="1"/>
</dbReference>
<organism evidence="10 11">
    <name type="scientific">Paenibacillus cremeus</name>
    <dbReference type="NCBI Taxonomy" id="2163881"/>
    <lineage>
        <taxon>Bacteria</taxon>
        <taxon>Bacillati</taxon>
        <taxon>Bacillota</taxon>
        <taxon>Bacilli</taxon>
        <taxon>Bacillales</taxon>
        <taxon>Paenibacillaceae</taxon>
        <taxon>Paenibacillus</taxon>
    </lineage>
</organism>
<dbReference type="PANTHER" id="PTHR35789:SF1">
    <property type="entry name" value="SPORE GERMINATION PROTEIN B3"/>
    <property type="match status" value="1"/>
</dbReference>
<gene>
    <name evidence="10" type="ORF">FPZ49_16695</name>
</gene>
<dbReference type="GO" id="GO:0016020">
    <property type="term" value="C:membrane"/>
    <property type="evidence" value="ECO:0007669"/>
    <property type="project" value="UniProtKB-SubCell"/>
</dbReference>
<dbReference type="Proteomes" id="UP000317036">
    <property type="component" value="Unassembled WGS sequence"/>
</dbReference>
<dbReference type="InterPro" id="IPR057336">
    <property type="entry name" value="GerAC_N"/>
</dbReference>
<keyword evidence="3" id="KW-0309">Germination</keyword>
<evidence type="ECO:0000256" key="7">
    <source>
        <dbReference type="ARBA" id="ARBA00023288"/>
    </source>
</evidence>
<keyword evidence="5" id="KW-0472">Membrane</keyword>
<keyword evidence="11" id="KW-1185">Reference proteome</keyword>
<evidence type="ECO:0000256" key="1">
    <source>
        <dbReference type="ARBA" id="ARBA00004635"/>
    </source>
</evidence>
<name>A0A559K9U3_9BACL</name>
<evidence type="ECO:0000256" key="3">
    <source>
        <dbReference type="ARBA" id="ARBA00022544"/>
    </source>
</evidence>
<sequence length="389" mass="44504">MGALIRRLLWLPVVLTLSGCWDIHYIENINYITALGFDYADNQFIAYGQMLDFSSVAKQEGSRKSTTPAVTWVGKGKGETFNMALNDFYRTAQQRILWSQITSIVITDRALAHGTDEFNDAITRYREIRFTPWVYATKEPMDQLFVTPAFFNLSELSTIEHEPIQNYKQRSWIKPISYLQFASDIHEPGKTVIVPSITINHSQWKRNDAKESKMMVNGAYFITKDHYLGALNENQLEGLRWMTPETVRSPILIPAAQDSVDTLSLEHPKPKISTSFSSGEPTFSIAVELSGNVVELDTPMTETEMVKKAEAVVKQQIKQTYLAALKKKIDIYQLEYFAYKDHYQEWSKLTKLHPFRLSESSLSDIQVKVKLLHSGLLDEMLDEKIEGAK</sequence>
<dbReference type="InterPro" id="IPR008844">
    <property type="entry name" value="Spore_GerAC-like"/>
</dbReference>
<comment type="similarity">
    <text evidence="2">Belongs to the GerABKC lipoprotein family.</text>
</comment>
<keyword evidence="7" id="KW-0449">Lipoprotein</keyword>
<evidence type="ECO:0000313" key="11">
    <source>
        <dbReference type="Proteomes" id="UP000317036"/>
    </source>
</evidence>
<evidence type="ECO:0000259" key="9">
    <source>
        <dbReference type="Pfam" id="PF25198"/>
    </source>
</evidence>
<dbReference type="RefSeq" id="WP_144848770.1">
    <property type="nucleotide sequence ID" value="NZ_VNJI01000019.1"/>
</dbReference>
<dbReference type="EMBL" id="VNJI01000019">
    <property type="protein sequence ID" value="TVY08908.1"/>
    <property type="molecule type" value="Genomic_DNA"/>
</dbReference>
<feature type="domain" description="Spore germination GerAC-like C-terminal" evidence="8">
    <location>
        <begin position="218"/>
        <end position="375"/>
    </location>
</feature>
<evidence type="ECO:0000313" key="10">
    <source>
        <dbReference type="EMBL" id="TVY08908.1"/>
    </source>
</evidence>
<evidence type="ECO:0000256" key="5">
    <source>
        <dbReference type="ARBA" id="ARBA00023136"/>
    </source>
</evidence>
<dbReference type="NCBIfam" id="TIGR02887">
    <property type="entry name" value="spore_ger_x_C"/>
    <property type="match status" value="1"/>
</dbReference>
<comment type="subcellular location">
    <subcellularLocation>
        <location evidence="1">Membrane</location>
        <topology evidence="1">Lipid-anchor</topology>
    </subcellularLocation>
</comment>
<protein>
    <submittedName>
        <fullName evidence="10">Ger(X)C family spore germination protein</fullName>
    </submittedName>
</protein>
<dbReference type="Gene3D" id="3.30.300.210">
    <property type="entry name" value="Nutrient germinant receptor protein C, domain 3"/>
    <property type="match status" value="1"/>
</dbReference>
<evidence type="ECO:0000259" key="8">
    <source>
        <dbReference type="Pfam" id="PF05504"/>
    </source>
</evidence>
<keyword evidence="6" id="KW-0564">Palmitate</keyword>
<comment type="caution">
    <text evidence="10">The sequence shown here is derived from an EMBL/GenBank/DDBJ whole genome shotgun (WGS) entry which is preliminary data.</text>
</comment>
<dbReference type="GO" id="GO:0009847">
    <property type="term" value="P:spore germination"/>
    <property type="evidence" value="ECO:0007669"/>
    <property type="project" value="InterPro"/>
</dbReference>
<dbReference type="InterPro" id="IPR046953">
    <property type="entry name" value="Spore_GerAC-like_C"/>
</dbReference>
<evidence type="ECO:0000256" key="4">
    <source>
        <dbReference type="ARBA" id="ARBA00022729"/>
    </source>
</evidence>
<keyword evidence="4" id="KW-0732">Signal</keyword>
<dbReference type="PROSITE" id="PS51257">
    <property type="entry name" value="PROKAR_LIPOPROTEIN"/>
    <property type="match status" value="1"/>
</dbReference>
<proteinExistence type="inferred from homology"/>
<dbReference type="Pfam" id="PF05504">
    <property type="entry name" value="Spore_GerAC"/>
    <property type="match status" value="1"/>
</dbReference>
<accession>A0A559K9U3</accession>
<dbReference type="OrthoDB" id="2380468at2"/>
<dbReference type="Pfam" id="PF25198">
    <property type="entry name" value="Spore_GerAC_N"/>
    <property type="match status" value="1"/>
</dbReference>
<reference evidence="10 11" key="1">
    <citation type="submission" date="2019-07" db="EMBL/GenBank/DDBJ databases">
        <authorList>
            <person name="Kim J."/>
        </authorList>
    </citation>
    <scope>NUCLEOTIDE SEQUENCE [LARGE SCALE GENOMIC DNA]</scope>
    <source>
        <strain evidence="10 11">JC52</strain>
    </source>
</reference>
<evidence type="ECO:0000256" key="2">
    <source>
        <dbReference type="ARBA" id="ARBA00007886"/>
    </source>
</evidence>
<dbReference type="AlphaFoldDB" id="A0A559K9U3"/>
<dbReference type="InterPro" id="IPR038501">
    <property type="entry name" value="Spore_GerAC_C_sf"/>
</dbReference>